<dbReference type="AlphaFoldDB" id="A0A1L9PH07"/>
<keyword evidence="3" id="KW-1185">Reference proteome</keyword>
<name>A0A1L9PH07_ASPVE</name>
<gene>
    <name evidence="2" type="ORF">ASPVEDRAFT_27516</name>
</gene>
<evidence type="ECO:0000313" key="2">
    <source>
        <dbReference type="EMBL" id="OJJ00804.1"/>
    </source>
</evidence>
<dbReference type="OrthoDB" id="4340543at2759"/>
<reference evidence="3" key="1">
    <citation type="journal article" date="2017" name="Genome Biol.">
        <title>Comparative genomics reveals high biological diversity and specific adaptations in the industrially and medically important fungal genus Aspergillus.</title>
        <authorList>
            <person name="de Vries R.P."/>
            <person name="Riley R."/>
            <person name="Wiebenga A."/>
            <person name="Aguilar-Osorio G."/>
            <person name="Amillis S."/>
            <person name="Uchima C.A."/>
            <person name="Anderluh G."/>
            <person name="Asadollahi M."/>
            <person name="Askin M."/>
            <person name="Barry K."/>
            <person name="Battaglia E."/>
            <person name="Bayram O."/>
            <person name="Benocci T."/>
            <person name="Braus-Stromeyer S.A."/>
            <person name="Caldana C."/>
            <person name="Canovas D."/>
            <person name="Cerqueira G.C."/>
            <person name="Chen F."/>
            <person name="Chen W."/>
            <person name="Choi C."/>
            <person name="Clum A."/>
            <person name="Dos Santos R.A."/>
            <person name="Damasio A.R."/>
            <person name="Diallinas G."/>
            <person name="Emri T."/>
            <person name="Fekete E."/>
            <person name="Flipphi M."/>
            <person name="Freyberg S."/>
            <person name="Gallo A."/>
            <person name="Gournas C."/>
            <person name="Habgood R."/>
            <person name="Hainaut M."/>
            <person name="Harispe M.L."/>
            <person name="Henrissat B."/>
            <person name="Hilden K.S."/>
            <person name="Hope R."/>
            <person name="Hossain A."/>
            <person name="Karabika E."/>
            <person name="Karaffa L."/>
            <person name="Karanyi Z."/>
            <person name="Krasevec N."/>
            <person name="Kuo A."/>
            <person name="Kusch H."/>
            <person name="LaButti K."/>
            <person name="Lagendijk E.L."/>
            <person name="Lapidus A."/>
            <person name="Levasseur A."/>
            <person name="Lindquist E."/>
            <person name="Lipzen A."/>
            <person name="Logrieco A.F."/>
            <person name="MacCabe A."/>
            <person name="Maekelae M.R."/>
            <person name="Malavazi I."/>
            <person name="Melin P."/>
            <person name="Meyer V."/>
            <person name="Mielnichuk N."/>
            <person name="Miskei M."/>
            <person name="Molnar A.P."/>
            <person name="Mule G."/>
            <person name="Ngan C.Y."/>
            <person name="Orejas M."/>
            <person name="Orosz E."/>
            <person name="Ouedraogo J.P."/>
            <person name="Overkamp K.M."/>
            <person name="Park H.-S."/>
            <person name="Perrone G."/>
            <person name="Piumi F."/>
            <person name="Punt P.J."/>
            <person name="Ram A.F."/>
            <person name="Ramon A."/>
            <person name="Rauscher S."/>
            <person name="Record E."/>
            <person name="Riano-Pachon D.M."/>
            <person name="Robert V."/>
            <person name="Roehrig J."/>
            <person name="Ruller R."/>
            <person name="Salamov A."/>
            <person name="Salih N.S."/>
            <person name="Samson R.A."/>
            <person name="Sandor E."/>
            <person name="Sanguinetti M."/>
            <person name="Schuetze T."/>
            <person name="Sepcic K."/>
            <person name="Shelest E."/>
            <person name="Sherlock G."/>
            <person name="Sophianopoulou V."/>
            <person name="Squina F.M."/>
            <person name="Sun H."/>
            <person name="Susca A."/>
            <person name="Todd R.B."/>
            <person name="Tsang A."/>
            <person name="Unkles S.E."/>
            <person name="van de Wiele N."/>
            <person name="van Rossen-Uffink D."/>
            <person name="Oliveira J.V."/>
            <person name="Vesth T.C."/>
            <person name="Visser J."/>
            <person name="Yu J.-H."/>
            <person name="Zhou M."/>
            <person name="Andersen M.R."/>
            <person name="Archer D.B."/>
            <person name="Baker S.E."/>
            <person name="Benoit I."/>
            <person name="Brakhage A.A."/>
            <person name="Braus G.H."/>
            <person name="Fischer R."/>
            <person name="Frisvad J.C."/>
            <person name="Goldman G.H."/>
            <person name="Houbraken J."/>
            <person name="Oakley B."/>
            <person name="Pocsi I."/>
            <person name="Scazzocchio C."/>
            <person name="Seiboth B."/>
            <person name="vanKuyk P.A."/>
            <person name="Wortman J."/>
            <person name="Dyer P.S."/>
            <person name="Grigoriev I.V."/>
        </authorList>
    </citation>
    <scope>NUCLEOTIDE SEQUENCE [LARGE SCALE GENOMIC DNA]</scope>
    <source>
        <strain evidence="3">CBS 583.65</strain>
    </source>
</reference>
<evidence type="ECO:0000313" key="3">
    <source>
        <dbReference type="Proteomes" id="UP000184073"/>
    </source>
</evidence>
<sequence>MSMKSIALKSLLALPLALFGSAEQADEQNTDALVRSLPISYGHCYHVVNANNEYLGHDATGYHFLQFGSQASAAGFKICSQPGFTCGLNQPDAVVDAGQPFYLYDFVGNILTASGNTIVSNTAGQLLAGGGAWNQYVEFTATNERSDTRTIRVHARDHWAAPHDGLSVNGLNYLITDYNHGSSLLNFVETDCRAV</sequence>
<dbReference type="Proteomes" id="UP000184073">
    <property type="component" value="Unassembled WGS sequence"/>
</dbReference>
<dbReference type="EMBL" id="KV878127">
    <property type="protein sequence ID" value="OJJ00804.1"/>
    <property type="molecule type" value="Genomic_DNA"/>
</dbReference>
<keyword evidence="1" id="KW-0732">Signal</keyword>
<dbReference type="GeneID" id="63725534"/>
<protein>
    <submittedName>
        <fullName evidence="2">Uncharacterized protein</fullName>
    </submittedName>
</protein>
<feature type="signal peptide" evidence="1">
    <location>
        <begin position="1"/>
        <end position="22"/>
    </location>
</feature>
<accession>A0A1L9PH07</accession>
<proteinExistence type="predicted"/>
<dbReference type="RefSeq" id="XP_040666566.1">
    <property type="nucleotide sequence ID" value="XM_040810023.1"/>
</dbReference>
<evidence type="ECO:0000256" key="1">
    <source>
        <dbReference type="SAM" id="SignalP"/>
    </source>
</evidence>
<dbReference type="VEuPathDB" id="FungiDB:ASPVEDRAFT_27516"/>
<organism evidence="2 3">
    <name type="scientific">Aspergillus versicolor CBS 583.65</name>
    <dbReference type="NCBI Taxonomy" id="1036611"/>
    <lineage>
        <taxon>Eukaryota</taxon>
        <taxon>Fungi</taxon>
        <taxon>Dikarya</taxon>
        <taxon>Ascomycota</taxon>
        <taxon>Pezizomycotina</taxon>
        <taxon>Eurotiomycetes</taxon>
        <taxon>Eurotiomycetidae</taxon>
        <taxon>Eurotiales</taxon>
        <taxon>Aspergillaceae</taxon>
        <taxon>Aspergillus</taxon>
        <taxon>Aspergillus subgen. Nidulantes</taxon>
    </lineage>
</organism>
<feature type="chain" id="PRO_5013222449" evidence="1">
    <location>
        <begin position="23"/>
        <end position="195"/>
    </location>
</feature>
<dbReference type="STRING" id="1036611.A0A1L9PH07"/>